<dbReference type="PANTHER" id="PTHR33713:SF11">
    <property type="entry name" value="PREVENT-HOST-DEATH FAMILY PROTEIN"/>
    <property type="match status" value="1"/>
</dbReference>
<dbReference type="Gene3D" id="3.40.1620.10">
    <property type="entry name" value="YefM-like domain"/>
    <property type="match status" value="1"/>
</dbReference>
<gene>
    <name evidence="2" type="ORF">MNBD_GAMMA03-1224</name>
</gene>
<dbReference type="InterPro" id="IPR006442">
    <property type="entry name" value="Antitoxin_Phd/YefM"/>
</dbReference>
<protein>
    <submittedName>
        <fullName evidence="2">Prevent host death protein, Phd antitoxin</fullName>
    </submittedName>
</protein>
<dbReference type="AlphaFoldDB" id="A0A3B0VTQ7"/>
<comment type="similarity">
    <text evidence="1">Belongs to the phD/YefM antitoxin family.</text>
</comment>
<evidence type="ECO:0000313" key="2">
    <source>
        <dbReference type="EMBL" id="VAW47058.1"/>
    </source>
</evidence>
<sequence>MQRLIIDQDIRPMSEFRSGVASFIKQVHETKRPLVITQHGKGVGVLLGVPEYEAMQEKIELLEDIQASITQLNEGQGVSHKEAKKMVLSRLVK</sequence>
<evidence type="ECO:0000256" key="1">
    <source>
        <dbReference type="ARBA" id="ARBA00009981"/>
    </source>
</evidence>
<dbReference type="InterPro" id="IPR036165">
    <property type="entry name" value="YefM-like_sf"/>
</dbReference>
<dbReference type="NCBIfam" id="TIGR01552">
    <property type="entry name" value="phd_fam"/>
    <property type="match status" value="1"/>
</dbReference>
<dbReference type="Pfam" id="PF02604">
    <property type="entry name" value="PhdYeFM_antitox"/>
    <property type="match status" value="1"/>
</dbReference>
<dbReference type="InterPro" id="IPR051405">
    <property type="entry name" value="phD/YefM_antitoxin"/>
</dbReference>
<dbReference type="SUPFAM" id="SSF143120">
    <property type="entry name" value="YefM-like"/>
    <property type="match status" value="1"/>
</dbReference>
<dbReference type="PANTHER" id="PTHR33713">
    <property type="entry name" value="ANTITOXIN YAFN-RELATED"/>
    <property type="match status" value="1"/>
</dbReference>
<organism evidence="2">
    <name type="scientific">hydrothermal vent metagenome</name>
    <dbReference type="NCBI Taxonomy" id="652676"/>
    <lineage>
        <taxon>unclassified sequences</taxon>
        <taxon>metagenomes</taxon>
        <taxon>ecological metagenomes</taxon>
    </lineage>
</organism>
<proteinExistence type="inferred from homology"/>
<dbReference type="EMBL" id="UOFC01000123">
    <property type="protein sequence ID" value="VAW47058.1"/>
    <property type="molecule type" value="Genomic_DNA"/>
</dbReference>
<name>A0A3B0VTQ7_9ZZZZ</name>
<accession>A0A3B0VTQ7</accession>
<reference evidence="2" key="1">
    <citation type="submission" date="2018-06" db="EMBL/GenBank/DDBJ databases">
        <authorList>
            <person name="Zhirakovskaya E."/>
        </authorList>
    </citation>
    <scope>NUCLEOTIDE SEQUENCE</scope>
</reference>